<evidence type="ECO:0000256" key="10">
    <source>
        <dbReference type="PIRSR" id="PIRSR036979-1"/>
    </source>
</evidence>
<feature type="binding site" evidence="10">
    <location>
        <position position="257"/>
    </location>
    <ligand>
        <name>Mn(2+)</name>
        <dbReference type="ChEBI" id="CHEBI:29035"/>
        <label>1</label>
    </ligand>
</feature>
<sequence>MKSVLKLTRYVYTNLYFKRKKSTFESQKIGVIGVPFHKGQRKDGVDKGPEVLRNGGLLTELLKLGHNVKDYGNILYEKTENSSNSFPMANSMINLEEIAACNHKLSDKVYEILEVGSKVITLGGDHSVVVGSADGHIRSKKDISLLYIDAHTDLNTAHTSSTGNVHGMAVALLVKELEDYWPYLPGMDWQKPVLSVKNLAFIGLRSVDNYERLMLDKFNISAFGMEDVDKYGIHKVTEMALNSIDPDGTRSLHVSFDIDSLDSLEAPCTGVPVRGGLTLREAISIMEVVHLTKRLYALDIVEINPLIGTMNDVKKTVEAATHVAMAGFGSSRLGNSESHVKDIPGFYTSFMKK</sequence>
<keyword evidence="4 12" id="KW-0835">Urea cycle</keyword>
<feature type="binding site" evidence="10">
    <location>
        <position position="149"/>
    </location>
    <ligand>
        <name>Mn(2+)</name>
        <dbReference type="ChEBI" id="CHEBI:29035"/>
        <label>1</label>
    </ligand>
</feature>
<evidence type="ECO:0000256" key="6">
    <source>
        <dbReference type="ARBA" id="ARBA00022723"/>
    </source>
</evidence>
<dbReference type="InterPro" id="IPR006035">
    <property type="entry name" value="Ureohydrolase"/>
</dbReference>
<keyword evidence="5 12" id="KW-0056">Arginine metabolism</keyword>
<dbReference type="PANTHER" id="PTHR43782">
    <property type="entry name" value="ARGINASE"/>
    <property type="match status" value="1"/>
</dbReference>
<dbReference type="PIRSF" id="PIRSF036979">
    <property type="entry name" value="Arginase"/>
    <property type="match status" value="1"/>
</dbReference>
<organism evidence="13">
    <name type="scientific">Clastoptera arizonana</name>
    <name type="common">Arizona spittle bug</name>
    <dbReference type="NCBI Taxonomy" id="38151"/>
    <lineage>
        <taxon>Eukaryota</taxon>
        <taxon>Metazoa</taxon>
        <taxon>Ecdysozoa</taxon>
        <taxon>Arthropoda</taxon>
        <taxon>Hexapoda</taxon>
        <taxon>Insecta</taxon>
        <taxon>Pterygota</taxon>
        <taxon>Neoptera</taxon>
        <taxon>Paraneoptera</taxon>
        <taxon>Hemiptera</taxon>
        <taxon>Auchenorrhyncha</taxon>
        <taxon>Cercopoidea</taxon>
        <taxon>Clastopteridae</taxon>
        <taxon>Clastoptera</taxon>
    </lineage>
</organism>
<evidence type="ECO:0000256" key="9">
    <source>
        <dbReference type="ARBA" id="ARBA00047391"/>
    </source>
</evidence>
<comment type="similarity">
    <text evidence="11 12">Belongs to the arginase family.</text>
</comment>
<evidence type="ECO:0000313" key="13">
    <source>
        <dbReference type="EMBL" id="JAS17759.1"/>
    </source>
</evidence>
<evidence type="ECO:0000256" key="7">
    <source>
        <dbReference type="ARBA" id="ARBA00022801"/>
    </source>
</evidence>
<dbReference type="PANTHER" id="PTHR43782:SF3">
    <property type="entry name" value="ARGINASE"/>
    <property type="match status" value="1"/>
</dbReference>
<dbReference type="PROSITE" id="PS51409">
    <property type="entry name" value="ARGINASE_2"/>
    <property type="match status" value="1"/>
</dbReference>
<gene>
    <name evidence="13" type="ORF">g.16490</name>
</gene>
<dbReference type="GO" id="GO:0004053">
    <property type="term" value="F:arginase activity"/>
    <property type="evidence" value="ECO:0007669"/>
    <property type="project" value="UniProtKB-EC"/>
</dbReference>
<evidence type="ECO:0000256" key="1">
    <source>
        <dbReference type="ARBA" id="ARBA00005098"/>
    </source>
</evidence>
<comment type="cofactor">
    <cofactor evidence="10 12">
        <name>Mn(2+)</name>
        <dbReference type="ChEBI" id="CHEBI:29035"/>
    </cofactor>
    <text evidence="10 12">Binds 2 manganese ions per subunit.</text>
</comment>
<feature type="binding site" evidence="10">
    <location>
        <position position="259"/>
    </location>
    <ligand>
        <name>Mn(2+)</name>
        <dbReference type="ChEBI" id="CHEBI:29035"/>
        <label>1</label>
    </ligand>
</feature>
<dbReference type="CDD" id="cd09989">
    <property type="entry name" value="Arginase"/>
    <property type="match status" value="1"/>
</dbReference>
<comment type="pathway">
    <text evidence="1 12">Nitrogen metabolism; urea cycle; L-ornithine and urea from L-arginine: step 1/1.</text>
</comment>
<dbReference type="UniPathway" id="UPA00158">
    <property type="reaction ID" value="UER00270"/>
</dbReference>
<evidence type="ECO:0000256" key="2">
    <source>
        <dbReference type="ARBA" id="ARBA00012168"/>
    </source>
</evidence>
<keyword evidence="6 10" id="KW-0479">Metal-binding</keyword>
<dbReference type="SUPFAM" id="SSF52768">
    <property type="entry name" value="Arginase/deacetylase"/>
    <property type="match status" value="1"/>
</dbReference>
<dbReference type="InterPro" id="IPR014033">
    <property type="entry name" value="Arginase"/>
</dbReference>
<dbReference type="GO" id="GO:0005634">
    <property type="term" value="C:nucleus"/>
    <property type="evidence" value="ECO:0007669"/>
    <property type="project" value="TreeGrafter"/>
</dbReference>
<dbReference type="Gene3D" id="3.40.800.10">
    <property type="entry name" value="Ureohydrolase domain"/>
    <property type="match status" value="1"/>
</dbReference>
<keyword evidence="8 10" id="KW-0464">Manganese</keyword>
<evidence type="ECO:0000256" key="11">
    <source>
        <dbReference type="PROSITE-ProRule" id="PRU00742"/>
    </source>
</evidence>
<evidence type="ECO:0000256" key="8">
    <source>
        <dbReference type="ARBA" id="ARBA00023211"/>
    </source>
</evidence>
<dbReference type="NCBIfam" id="TIGR01229">
    <property type="entry name" value="rocF_arginase"/>
    <property type="match status" value="1"/>
</dbReference>
<reference evidence="13" key="1">
    <citation type="submission" date="2015-12" db="EMBL/GenBank/DDBJ databases">
        <title>De novo transcriptome assembly of four potential Pierce s Disease insect vectors from Arizona vineyards.</title>
        <authorList>
            <person name="Tassone E.E."/>
        </authorList>
    </citation>
    <scope>NUCLEOTIDE SEQUENCE</scope>
</reference>
<accession>A0A1B6CW41</accession>
<dbReference type="InterPro" id="IPR023696">
    <property type="entry name" value="Ureohydrolase_dom_sf"/>
</dbReference>
<dbReference type="AlphaFoldDB" id="A0A1B6CW41"/>
<dbReference type="GO" id="GO:0006525">
    <property type="term" value="P:arginine metabolic process"/>
    <property type="evidence" value="ECO:0007669"/>
    <property type="project" value="UniProtKB-KW"/>
</dbReference>
<evidence type="ECO:0000256" key="12">
    <source>
        <dbReference type="RuleBase" id="RU361159"/>
    </source>
</evidence>
<proteinExistence type="inferred from homology"/>
<dbReference type="GO" id="GO:0005829">
    <property type="term" value="C:cytosol"/>
    <property type="evidence" value="ECO:0007669"/>
    <property type="project" value="TreeGrafter"/>
</dbReference>
<comment type="catalytic activity">
    <reaction evidence="9 12">
        <text>L-arginine + H2O = urea + L-ornithine</text>
        <dbReference type="Rhea" id="RHEA:20569"/>
        <dbReference type="ChEBI" id="CHEBI:15377"/>
        <dbReference type="ChEBI" id="CHEBI:16199"/>
        <dbReference type="ChEBI" id="CHEBI:32682"/>
        <dbReference type="ChEBI" id="CHEBI:46911"/>
        <dbReference type="EC" id="3.5.3.1"/>
    </reaction>
</comment>
<protein>
    <recommendedName>
        <fullName evidence="3 12">Arginase</fullName>
        <ecNumber evidence="2 12">3.5.3.1</ecNumber>
    </recommendedName>
</protein>
<dbReference type="GO" id="GO:0000050">
    <property type="term" value="P:urea cycle"/>
    <property type="evidence" value="ECO:0007669"/>
    <property type="project" value="UniProtKB-UniPathway"/>
</dbReference>
<dbReference type="PRINTS" id="PR00116">
    <property type="entry name" value="ARGINASE"/>
</dbReference>
<feature type="binding site" evidence="10">
    <location>
        <position position="153"/>
    </location>
    <ligand>
        <name>Mn(2+)</name>
        <dbReference type="ChEBI" id="CHEBI:29035"/>
        <label>1</label>
    </ligand>
</feature>
<feature type="binding site" evidence="10">
    <location>
        <position position="151"/>
    </location>
    <ligand>
        <name>Mn(2+)</name>
        <dbReference type="ChEBI" id="CHEBI:29035"/>
        <label>1</label>
    </ligand>
</feature>
<dbReference type="GO" id="GO:0030145">
    <property type="term" value="F:manganese ion binding"/>
    <property type="evidence" value="ECO:0007669"/>
    <property type="project" value="TreeGrafter"/>
</dbReference>
<keyword evidence="7 12" id="KW-0378">Hydrolase</keyword>
<evidence type="ECO:0000256" key="4">
    <source>
        <dbReference type="ARBA" id="ARBA00022436"/>
    </source>
</evidence>
<feature type="binding site" evidence="10">
    <location>
        <position position="126"/>
    </location>
    <ligand>
        <name>Mn(2+)</name>
        <dbReference type="ChEBI" id="CHEBI:29035"/>
        <label>2</label>
    </ligand>
</feature>
<evidence type="ECO:0000256" key="5">
    <source>
        <dbReference type="ARBA" id="ARBA00022503"/>
    </source>
</evidence>
<evidence type="ECO:0000256" key="3">
    <source>
        <dbReference type="ARBA" id="ARBA00018123"/>
    </source>
</evidence>
<dbReference type="Pfam" id="PF00491">
    <property type="entry name" value="Arginase"/>
    <property type="match status" value="1"/>
</dbReference>
<dbReference type="FunFam" id="3.40.800.10:FF:000012">
    <property type="entry name" value="Arginase"/>
    <property type="match status" value="1"/>
</dbReference>
<name>A0A1B6CW41_9HEMI</name>
<dbReference type="EC" id="3.5.3.1" evidence="2 12"/>
<dbReference type="EMBL" id="GEDC01019539">
    <property type="protein sequence ID" value="JAS17759.1"/>
    <property type="molecule type" value="Transcribed_RNA"/>
</dbReference>